<gene>
    <name evidence="1" type="ORF">KQX54_019028</name>
</gene>
<evidence type="ECO:0000313" key="1">
    <source>
        <dbReference type="EMBL" id="KAH0555453.1"/>
    </source>
</evidence>
<comment type="caution">
    <text evidence="1">The sequence shown here is derived from an EMBL/GenBank/DDBJ whole genome shotgun (WGS) entry which is preliminary data.</text>
</comment>
<dbReference type="Proteomes" id="UP000826195">
    <property type="component" value="Unassembled WGS sequence"/>
</dbReference>
<dbReference type="AlphaFoldDB" id="A0AAV7IN44"/>
<evidence type="ECO:0000313" key="2">
    <source>
        <dbReference type="Proteomes" id="UP000826195"/>
    </source>
</evidence>
<proteinExistence type="predicted"/>
<protein>
    <submittedName>
        <fullName evidence="1">Uncharacterized protein</fullName>
    </submittedName>
</protein>
<keyword evidence="2" id="KW-1185">Reference proteome</keyword>
<sequence length="112" mass="12475">MEINTNESETAVSCKIENNNLKEQQTDHTSLTSISNENNSPVLCSSDQNTFETGQNMDATDSSKAAAFKFTKKLKSPKTIFCCTRRRLLHKGILPKLPFENFSTEAPSGVRM</sequence>
<dbReference type="EMBL" id="JAHXZJ010001119">
    <property type="protein sequence ID" value="KAH0555453.1"/>
    <property type="molecule type" value="Genomic_DNA"/>
</dbReference>
<organism evidence="1 2">
    <name type="scientific">Cotesia glomerata</name>
    <name type="common">Lepidopteran parasitic wasp</name>
    <name type="synonym">Apanteles glomeratus</name>
    <dbReference type="NCBI Taxonomy" id="32391"/>
    <lineage>
        <taxon>Eukaryota</taxon>
        <taxon>Metazoa</taxon>
        <taxon>Ecdysozoa</taxon>
        <taxon>Arthropoda</taxon>
        <taxon>Hexapoda</taxon>
        <taxon>Insecta</taxon>
        <taxon>Pterygota</taxon>
        <taxon>Neoptera</taxon>
        <taxon>Endopterygota</taxon>
        <taxon>Hymenoptera</taxon>
        <taxon>Apocrita</taxon>
        <taxon>Ichneumonoidea</taxon>
        <taxon>Braconidae</taxon>
        <taxon>Microgastrinae</taxon>
        <taxon>Cotesia</taxon>
    </lineage>
</organism>
<reference evidence="1 2" key="1">
    <citation type="journal article" date="2021" name="J. Hered.">
        <title>A chromosome-level genome assembly of the parasitoid wasp, Cotesia glomerata (Hymenoptera: Braconidae).</title>
        <authorList>
            <person name="Pinto B.J."/>
            <person name="Weis J.J."/>
            <person name="Gamble T."/>
            <person name="Ode P.J."/>
            <person name="Paul R."/>
            <person name="Zaspel J.M."/>
        </authorList>
    </citation>
    <scope>NUCLEOTIDE SEQUENCE [LARGE SCALE GENOMIC DNA]</scope>
    <source>
        <strain evidence="1">CgM1</strain>
    </source>
</reference>
<name>A0AAV7IN44_COTGL</name>
<accession>A0AAV7IN44</accession>